<dbReference type="Pfam" id="PF01399">
    <property type="entry name" value="PCI"/>
    <property type="match status" value="1"/>
</dbReference>
<gene>
    <name evidence="3" type="ORF">CLIB1423_23S01420</name>
</gene>
<dbReference type="EMBL" id="CAKXYY010000023">
    <property type="protein sequence ID" value="CAH2355261.1"/>
    <property type="molecule type" value="Genomic_DNA"/>
</dbReference>
<feature type="domain" description="PCI" evidence="2">
    <location>
        <begin position="268"/>
        <end position="446"/>
    </location>
</feature>
<dbReference type="SMART" id="SM00753">
    <property type="entry name" value="PAM"/>
    <property type="match status" value="1"/>
</dbReference>
<sequence>MSDEDDNYMSEESYEFEFEEEEEDDEVLDEQHDDQDFGMENRYYNAKCLKADDPNSAISALKEVASVPSTEENAEWIFKCYKQLIKISVAEHDYDSAVVYLRKLVGVIPKINQNYVEESISRMLSNYSSNGDQQFISNFYDIILGCLTSSGSGSNGNGNGRRLWLKINMHKLNIYLENKNWDECTKLIAQINENLQTASELTRNAYSLELIAAEIVVYSHDEDANDQLAKNLLKLNGFYKRAMKITTAVTHPRIMGIIRQCGATIQFYRGNYEGARIELYESFKNYDEAGSSEKRKILKYLALCSLLTENQFNPFESQETQTYAQLPEYSSLIQLIKYYDDLNLIGFQEVMTKMDDPIVNDHIFKHSSSKILRHLRFNILTNTFKSYRRIRLSYLSDKLFISQSEVEQMVIQGITLGKFSNLKVDFVDDFIEIQPEGMFHCISSTLDGAEIFQNMKCLDAIEKKEVGHDRNSTEIDNRSGNAVFEISTSNNSNRSNDGKPGVDVAGGFGHNTFEKFIYQSERLNSEEKHVKLIDNWLRLLRSGIPKRIKEELTQKEQVILEQRVIGASIPVDGQSASNSASMSGMNFSSSIPMKSGEDHTYNDEDEDEQLDNIDQMRVWAKNIQSSIASDS</sequence>
<feature type="region of interest" description="Disordered" evidence="1">
    <location>
        <begin position="574"/>
        <end position="604"/>
    </location>
</feature>
<dbReference type="InterPro" id="IPR050871">
    <property type="entry name" value="26S_Proteasome/COP9_Components"/>
</dbReference>
<reference evidence="3" key="1">
    <citation type="submission" date="2022-03" db="EMBL/GenBank/DDBJ databases">
        <authorList>
            <person name="Legras J.-L."/>
            <person name="Devillers H."/>
            <person name="Grondin C."/>
        </authorList>
    </citation>
    <scope>NUCLEOTIDE SEQUENCE</scope>
    <source>
        <strain evidence="3">CLIB 1423</strain>
    </source>
</reference>
<feature type="region of interest" description="Disordered" evidence="1">
    <location>
        <begin position="1"/>
        <end position="36"/>
    </location>
</feature>
<comment type="caution">
    <text evidence="3">The sequence shown here is derived from an EMBL/GenBank/DDBJ whole genome shotgun (WGS) entry which is preliminary data.</text>
</comment>
<dbReference type="PANTHER" id="PTHR10678">
    <property type="entry name" value="26S PROTEASOME NON-ATPASE REGULATORY SUBUNIT 11/COP9 SIGNALOSOME COMPLEX SUBUNIT 2"/>
    <property type="match status" value="1"/>
</dbReference>
<organism evidence="3 4">
    <name type="scientific">[Candida] railenensis</name>
    <dbReference type="NCBI Taxonomy" id="45579"/>
    <lineage>
        <taxon>Eukaryota</taxon>
        <taxon>Fungi</taxon>
        <taxon>Dikarya</taxon>
        <taxon>Ascomycota</taxon>
        <taxon>Saccharomycotina</taxon>
        <taxon>Pichiomycetes</taxon>
        <taxon>Debaryomycetaceae</taxon>
        <taxon>Kurtzmaniella</taxon>
    </lineage>
</organism>
<protein>
    <submittedName>
        <fullName evidence="3">COP9 signalosome complex subunit 2</fullName>
    </submittedName>
</protein>
<dbReference type="Gene3D" id="1.25.40.570">
    <property type="match status" value="1"/>
</dbReference>
<proteinExistence type="predicted"/>
<accession>A0A9P0W0Q0</accession>
<keyword evidence="4" id="KW-1185">Reference proteome</keyword>
<dbReference type="Proteomes" id="UP000837801">
    <property type="component" value="Unassembled WGS sequence"/>
</dbReference>
<dbReference type="InterPro" id="IPR000717">
    <property type="entry name" value="PCI_dom"/>
</dbReference>
<dbReference type="AlphaFoldDB" id="A0A9P0W0Q0"/>
<feature type="compositionally biased region" description="Low complexity" evidence="1">
    <location>
        <begin position="575"/>
        <end position="590"/>
    </location>
</feature>
<evidence type="ECO:0000313" key="3">
    <source>
        <dbReference type="EMBL" id="CAH2355261.1"/>
    </source>
</evidence>
<evidence type="ECO:0000259" key="2">
    <source>
        <dbReference type="PROSITE" id="PS50250"/>
    </source>
</evidence>
<evidence type="ECO:0000256" key="1">
    <source>
        <dbReference type="SAM" id="MobiDB-lite"/>
    </source>
</evidence>
<dbReference type="PROSITE" id="PS50250">
    <property type="entry name" value="PCI"/>
    <property type="match status" value="1"/>
</dbReference>
<name>A0A9P0W0Q0_9ASCO</name>
<evidence type="ECO:0000313" key="4">
    <source>
        <dbReference type="Proteomes" id="UP000837801"/>
    </source>
</evidence>
<dbReference type="OrthoDB" id="194139at2759"/>